<gene>
    <name evidence="3" type="ORF">DFQ03_2687</name>
</gene>
<reference evidence="3 4" key="1">
    <citation type="submission" date="2019-03" db="EMBL/GenBank/DDBJ databases">
        <title>Genomic Encyclopedia of Type Strains, Phase III (KMG-III): the genomes of soil and plant-associated and newly described type strains.</title>
        <authorList>
            <person name="Whitman W."/>
        </authorList>
    </citation>
    <scope>NUCLEOTIDE SEQUENCE [LARGE SCALE GENOMIC DNA]</scope>
    <source>
        <strain evidence="3 4">CECT 8455</strain>
    </source>
</reference>
<name>A0A4R7CYJ7_9FLAO</name>
<accession>A0A4R7CYJ7</accession>
<dbReference type="AlphaFoldDB" id="A0A4R7CYJ7"/>
<feature type="domain" description="THUMP-like" evidence="1">
    <location>
        <begin position="322"/>
        <end position="387"/>
    </location>
</feature>
<protein>
    <submittedName>
        <fullName evidence="3">Uncharacterized protein</fullName>
    </submittedName>
</protein>
<organism evidence="3 4">
    <name type="scientific">Maribacter caenipelagi</name>
    <dbReference type="NCBI Taxonomy" id="1447781"/>
    <lineage>
        <taxon>Bacteria</taxon>
        <taxon>Pseudomonadati</taxon>
        <taxon>Bacteroidota</taxon>
        <taxon>Flavobacteriia</taxon>
        <taxon>Flavobacteriales</taxon>
        <taxon>Flavobacteriaceae</taxon>
        <taxon>Maribacter</taxon>
    </lineage>
</organism>
<dbReference type="CDD" id="cd02440">
    <property type="entry name" value="AdoMet_MTases"/>
    <property type="match status" value="1"/>
</dbReference>
<dbReference type="OrthoDB" id="1000417at2"/>
<evidence type="ECO:0000313" key="4">
    <source>
        <dbReference type="Proteomes" id="UP000295274"/>
    </source>
</evidence>
<dbReference type="InterPro" id="IPR054168">
    <property type="entry name" value="PG_1098_Fer"/>
</dbReference>
<evidence type="ECO:0000259" key="2">
    <source>
        <dbReference type="Pfam" id="PF22013"/>
    </source>
</evidence>
<sequence>MNSEILANDIQQFINDNLNTDIHKILLSKSRFSEVSSRELVEQIESKLKAKFKLPTWFGADNIYYPNKLNLSQTSSEVTANYKASIIDGASIVDITGGFGVDSFAFSKKMNHVFHVERNKDLSKIAQYNFLQLNAKNIECLSVDGLAFLRDSSNIYDWVYSDPSRRDKDNKKVYYLSDCEPNVVSNMGLLLSKSSNLLIKTGPLLDIKSGLKELSNVKEIHIIAVNNDVKEVLWLIQKNYKNEPLIKTINYKAKTLQEFQFHLSEEQIVDTQYSKPLNYIYEPNAAILKSGAFKTIAKDYNLFKIQSNSHLYTSKELISFPGRIFKIENIYEYSKKSFKNSGISKANITTRNFPDSVVKIRKKLGIKEGGNSYLFCTTDLDKNLLIISCLQIFSDHN</sequence>
<proteinExistence type="predicted"/>
<dbReference type="EMBL" id="SNZW01000016">
    <property type="protein sequence ID" value="TDS13400.1"/>
    <property type="molecule type" value="Genomic_DNA"/>
</dbReference>
<dbReference type="SUPFAM" id="SSF53335">
    <property type="entry name" value="S-adenosyl-L-methionine-dependent methyltransferases"/>
    <property type="match status" value="1"/>
</dbReference>
<dbReference type="InterPro" id="IPR041497">
    <property type="entry name" value="Thump-like"/>
</dbReference>
<comment type="caution">
    <text evidence="3">The sequence shown here is derived from an EMBL/GenBank/DDBJ whole genome shotgun (WGS) entry which is preliminary data.</text>
</comment>
<dbReference type="Proteomes" id="UP000295274">
    <property type="component" value="Unassembled WGS sequence"/>
</dbReference>
<dbReference type="InterPro" id="IPR029063">
    <property type="entry name" value="SAM-dependent_MTases_sf"/>
</dbReference>
<dbReference type="Pfam" id="PF18096">
    <property type="entry name" value="Thump_like"/>
    <property type="match status" value="1"/>
</dbReference>
<dbReference type="Gene3D" id="3.40.50.150">
    <property type="entry name" value="Vaccinia Virus protein VP39"/>
    <property type="match status" value="1"/>
</dbReference>
<evidence type="ECO:0000313" key="3">
    <source>
        <dbReference type="EMBL" id="TDS13400.1"/>
    </source>
</evidence>
<dbReference type="Gene3D" id="1.10.10.1110">
    <property type="entry name" value="Methyltransferase PG1098, N-terminal domain"/>
    <property type="match status" value="1"/>
</dbReference>
<dbReference type="RefSeq" id="WP_133673627.1">
    <property type="nucleotide sequence ID" value="NZ_SNZW01000016.1"/>
</dbReference>
<evidence type="ECO:0000259" key="1">
    <source>
        <dbReference type="Pfam" id="PF18096"/>
    </source>
</evidence>
<feature type="domain" description="PG-1098 ferredoxin-like" evidence="2">
    <location>
        <begin position="279"/>
        <end position="321"/>
    </location>
</feature>
<dbReference type="Pfam" id="PF22013">
    <property type="entry name" value="PG_1098_Fer"/>
    <property type="match status" value="1"/>
</dbReference>
<keyword evidence="4" id="KW-1185">Reference proteome</keyword>